<evidence type="ECO:0000313" key="3">
    <source>
        <dbReference type="EMBL" id="MCA9378915.1"/>
    </source>
</evidence>
<feature type="transmembrane region" description="Helical" evidence="1">
    <location>
        <begin position="177"/>
        <end position="197"/>
    </location>
</feature>
<accession>A0A955I4U4</accession>
<feature type="domain" description="EamA" evidence="2">
    <location>
        <begin position="4"/>
        <end position="137"/>
    </location>
</feature>
<gene>
    <name evidence="3" type="ORF">KC640_00660</name>
</gene>
<dbReference type="Pfam" id="PF00892">
    <property type="entry name" value="EamA"/>
    <property type="match status" value="2"/>
</dbReference>
<dbReference type="SUPFAM" id="SSF103481">
    <property type="entry name" value="Multidrug resistance efflux transporter EmrE"/>
    <property type="match status" value="2"/>
</dbReference>
<feature type="transmembrane region" description="Helical" evidence="1">
    <location>
        <begin position="146"/>
        <end position="165"/>
    </location>
</feature>
<dbReference type="GO" id="GO:0016020">
    <property type="term" value="C:membrane"/>
    <property type="evidence" value="ECO:0007669"/>
    <property type="project" value="InterPro"/>
</dbReference>
<feature type="transmembrane region" description="Helical" evidence="1">
    <location>
        <begin position="263"/>
        <end position="280"/>
    </location>
</feature>
<evidence type="ECO:0000259" key="2">
    <source>
        <dbReference type="Pfam" id="PF00892"/>
    </source>
</evidence>
<feature type="transmembrane region" description="Helical" evidence="1">
    <location>
        <begin position="91"/>
        <end position="114"/>
    </location>
</feature>
<proteinExistence type="predicted"/>
<dbReference type="InterPro" id="IPR000620">
    <property type="entry name" value="EamA_dom"/>
</dbReference>
<feature type="transmembrane region" description="Helical" evidence="1">
    <location>
        <begin position="209"/>
        <end position="228"/>
    </location>
</feature>
<keyword evidence="1" id="KW-1133">Transmembrane helix</keyword>
<dbReference type="PANTHER" id="PTHR22911">
    <property type="entry name" value="ACYL-MALONYL CONDENSING ENZYME-RELATED"/>
    <property type="match status" value="1"/>
</dbReference>
<feature type="transmembrane region" description="Helical" evidence="1">
    <location>
        <begin position="235"/>
        <end position="257"/>
    </location>
</feature>
<dbReference type="AlphaFoldDB" id="A0A955I4U4"/>
<feature type="transmembrane region" description="Helical" evidence="1">
    <location>
        <begin position="123"/>
        <end position="140"/>
    </location>
</feature>
<feature type="transmembrane region" description="Helical" evidence="1">
    <location>
        <begin position="36"/>
        <end position="54"/>
    </location>
</feature>
<sequence>MKNKGFWSLLLAGFIYAVFGVLIRGLDAMFTDLGQTWARSLVTVLIAFMIILIRRNSLRIPKGRRLSLLVFSLTWSLIVITFTYAINHAKIASVVAMLYVGSVSTSFALGVLVLKEKASNRKLLAMLVIFLGLVFLAYPFDFGEESLGLAMGLVSGMLEGLSNMLRKRLGDIERMGVVFYQFLSNVIIFIPLALIIGDRSIKEVSLLPLLILFAFGVLLVLVGNLLLYGFRHFDVGLGTIVLASELFFSMLLGFAFLAEAPTVNELIGGVLIFVAVGAAAR</sequence>
<organism evidence="3 4">
    <name type="scientific">Candidatus Dojkabacteria bacterium</name>
    <dbReference type="NCBI Taxonomy" id="2099670"/>
    <lineage>
        <taxon>Bacteria</taxon>
        <taxon>Candidatus Dojkabacteria</taxon>
    </lineage>
</organism>
<name>A0A955I4U4_9BACT</name>
<comment type="caution">
    <text evidence="3">The sequence shown here is derived from an EMBL/GenBank/DDBJ whole genome shotgun (WGS) entry which is preliminary data.</text>
</comment>
<evidence type="ECO:0000313" key="4">
    <source>
        <dbReference type="Proteomes" id="UP000760819"/>
    </source>
</evidence>
<feature type="transmembrane region" description="Helical" evidence="1">
    <location>
        <begin position="66"/>
        <end position="85"/>
    </location>
</feature>
<dbReference type="InterPro" id="IPR037185">
    <property type="entry name" value="EmrE-like"/>
</dbReference>
<keyword evidence="1" id="KW-0812">Transmembrane</keyword>
<keyword evidence="1" id="KW-0472">Membrane</keyword>
<reference evidence="3" key="2">
    <citation type="journal article" date="2021" name="Microbiome">
        <title>Successional dynamics and alternative stable states in a saline activated sludge microbial community over 9 years.</title>
        <authorList>
            <person name="Wang Y."/>
            <person name="Ye J."/>
            <person name="Ju F."/>
            <person name="Liu L."/>
            <person name="Boyd J.A."/>
            <person name="Deng Y."/>
            <person name="Parks D.H."/>
            <person name="Jiang X."/>
            <person name="Yin X."/>
            <person name="Woodcroft B.J."/>
            <person name="Tyson G.W."/>
            <person name="Hugenholtz P."/>
            <person name="Polz M.F."/>
            <person name="Zhang T."/>
        </authorList>
    </citation>
    <scope>NUCLEOTIDE SEQUENCE</scope>
    <source>
        <strain evidence="3">HKST-UBA12</strain>
    </source>
</reference>
<feature type="domain" description="EamA" evidence="2">
    <location>
        <begin position="147"/>
        <end position="276"/>
    </location>
</feature>
<evidence type="ECO:0000256" key="1">
    <source>
        <dbReference type="SAM" id="Phobius"/>
    </source>
</evidence>
<dbReference type="Proteomes" id="UP000760819">
    <property type="component" value="Unassembled WGS sequence"/>
</dbReference>
<reference evidence="3" key="1">
    <citation type="submission" date="2020-04" db="EMBL/GenBank/DDBJ databases">
        <authorList>
            <person name="Zhang T."/>
        </authorList>
    </citation>
    <scope>NUCLEOTIDE SEQUENCE</scope>
    <source>
        <strain evidence="3">HKST-UBA12</strain>
    </source>
</reference>
<protein>
    <submittedName>
        <fullName evidence="3">DMT family transporter</fullName>
    </submittedName>
</protein>
<dbReference type="EMBL" id="JAGQLI010000033">
    <property type="protein sequence ID" value="MCA9378915.1"/>
    <property type="molecule type" value="Genomic_DNA"/>
</dbReference>